<sequence>MESAKIYKIKICTARSNELLRLESSKIRQVYNQYKENEWYL</sequence>
<dbReference type="EMBL" id="MF036692">
    <property type="protein sequence ID" value="ARW57993.1"/>
    <property type="molecule type" value="Genomic_DNA"/>
</dbReference>
<protein>
    <submittedName>
        <fullName evidence="1">Uncharacterized protein</fullName>
    </submittedName>
</protein>
<dbReference type="RefSeq" id="YP_010092171.1">
    <property type="nucleotide sequence ID" value="NC_055728.1"/>
</dbReference>
<organism evidence="1 2">
    <name type="scientific">Serratia phage X20</name>
    <dbReference type="NCBI Taxonomy" id="2006942"/>
    <lineage>
        <taxon>Viruses</taxon>
        <taxon>Duplodnaviria</taxon>
        <taxon>Heunggongvirae</taxon>
        <taxon>Uroviricota</taxon>
        <taxon>Caudoviricetes</taxon>
        <taxon>Pantevenvirales</taxon>
        <taxon>Straboviridae</taxon>
        <taxon>Tevenvirinae</taxon>
        <taxon>Winklervirus</taxon>
        <taxon>Winklervirus xtwenty</taxon>
    </lineage>
</organism>
<dbReference type="KEGG" id="vg:65109734"/>
<dbReference type="GeneID" id="65109734"/>
<name>A0A1Z1LYT9_9CAUD</name>
<keyword evidence="2" id="KW-1185">Reference proteome</keyword>
<evidence type="ECO:0000313" key="1">
    <source>
        <dbReference type="EMBL" id="ARW57993.1"/>
    </source>
</evidence>
<reference evidence="1 2" key="1">
    <citation type="submission" date="2017-05" db="EMBL/GenBank/DDBJ databases">
        <title>Environmental T4-family bacteriophages evolve to escape abortive infection via multiple routes in a bacterial host employing #altruistic suicide# through Type III toxin-antitoxin systems.</title>
        <authorList>
            <person name="Chen B."/>
            <person name="Akusobi C."/>
            <person name="Fang X."/>
            <person name="Salmond G.P.C."/>
        </authorList>
    </citation>
    <scope>NUCLEOTIDE SEQUENCE [LARGE SCALE GENOMIC DNA]</scope>
</reference>
<accession>A0A1Z1LYT9</accession>
<evidence type="ECO:0000313" key="2">
    <source>
        <dbReference type="Proteomes" id="UP000225074"/>
    </source>
</evidence>
<proteinExistence type="predicted"/>
<dbReference type="Proteomes" id="UP000225074">
    <property type="component" value="Genome"/>
</dbReference>